<name>A0A427Y7D9_9TREE</name>
<proteinExistence type="predicted"/>
<dbReference type="Pfam" id="PF06699">
    <property type="entry name" value="PIG-F"/>
    <property type="match status" value="1"/>
</dbReference>
<evidence type="ECO:0000256" key="2">
    <source>
        <dbReference type="ARBA" id="ARBA00004687"/>
    </source>
</evidence>
<dbReference type="STRING" id="1890683.A0A427Y7D9"/>
<evidence type="ECO:0000256" key="7">
    <source>
        <dbReference type="ARBA" id="ARBA00023136"/>
    </source>
</evidence>
<dbReference type="Proteomes" id="UP000279259">
    <property type="component" value="Unassembled WGS sequence"/>
</dbReference>
<reference evidence="10 11" key="1">
    <citation type="submission" date="2018-11" db="EMBL/GenBank/DDBJ databases">
        <title>Genome sequence of Saitozyma podzolica DSM 27192.</title>
        <authorList>
            <person name="Aliyu H."/>
            <person name="Gorte O."/>
            <person name="Ochsenreither K."/>
        </authorList>
    </citation>
    <scope>NUCLEOTIDE SEQUENCE [LARGE SCALE GENOMIC DNA]</scope>
    <source>
        <strain evidence="10 11">DSM 27192</strain>
    </source>
</reference>
<protein>
    <recommendedName>
        <fullName evidence="12">Glycosylphosphatidylinositol (GPI) anchor assembly protein</fullName>
    </recommendedName>
</protein>
<evidence type="ECO:0000256" key="8">
    <source>
        <dbReference type="SAM" id="MobiDB-lite"/>
    </source>
</evidence>
<evidence type="ECO:0000313" key="10">
    <source>
        <dbReference type="EMBL" id="RSH86998.1"/>
    </source>
</evidence>
<organism evidence="10 11">
    <name type="scientific">Saitozyma podzolica</name>
    <dbReference type="NCBI Taxonomy" id="1890683"/>
    <lineage>
        <taxon>Eukaryota</taxon>
        <taxon>Fungi</taxon>
        <taxon>Dikarya</taxon>
        <taxon>Basidiomycota</taxon>
        <taxon>Agaricomycotina</taxon>
        <taxon>Tremellomycetes</taxon>
        <taxon>Tremellales</taxon>
        <taxon>Trimorphomycetaceae</taxon>
        <taxon>Saitozyma</taxon>
    </lineage>
</organism>
<comment type="subcellular location">
    <subcellularLocation>
        <location evidence="1">Endoplasmic reticulum membrane</location>
        <topology evidence="1">Multi-pass membrane protein</topology>
    </subcellularLocation>
</comment>
<evidence type="ECO:0000256" key="1">
    <source>
        <dbReference type="ARBA" id="ARBA00004477"/>
    </source>
</evidence>
<evidence type="ECO:0000256" key="9">
    <source>
        <dbReference type="SAM" id="Phobius"/>
    </source>
</evidence>
<dbReference type="AlphaFoldDB" id="A0A427Y7D9"/>
<feature type="transmembrane region" description="Helical" evidence="9">
    <location>
        <begin position="169"/>
        <end position="195"/>
    </location>
</feature>
<dbReference type="EMBL" id="RSCD01000018">
    <property type="protein sequence ID" value="RSH86998.1"/>
    <property type="molecule type" value="Genomic_DNA"/>
</dbReference>
<keyword evidence="3" id="KW-0337">GPI-anchor biosynthesis</keyword>
<evidence type="ECO:0000256" key="4">
    <source>
        <dbReference type="ARBA" id="ARBA00022692"/>
    </source>
</evidence>
<evidence type="ECO:0008006" key="12">
    <source>
        <dbReference type="Google" id="ProtNLM"/>
    </source>
</evidence>
<gene>
    <name evidence="10" type="ORF">EHS25_003486</name>
</gene>
<comment type="pathway">
    <text evidence="2">Glycolipid biosynthesis; glycosylphosphatidylinositol-anchor biosynthesis.</text>
</comment>
<dbReference type="OrthoDB" id="17366at2759"/>
<sequence length="273" mass="29931">MPARTRPKAQPSGPKTNSSSSVTTPPPPPSLPLREYFALLSYHSALLIASFLFLPRSTKGTRLSQRSSADRPEHPFLTPLTANPLRTMAWHVVGLAVCVTWWGQHLRTWRAGSKTRDDSPASRQKRRRALADRLLETAATTLFGTVILVPVIFAFGAPLDSHFGHTVFLALHLSLLLVWPVIHALGIPSAESAILDRFRLSRLFCQFGAETPLERALVYPAVGTLIGAWIGAAPLPLDWDRPWQSYPLTVTVSSLLGYIVGGYASWAHSALEA</sequence>
<feature type="transmembrane region" description="Helical" evidence="9">
    <location>
        <begin position="243"/>
        <end position="266"/>
    </location>
</feature>
<dbReference type="UniPathway" id="UPA00196"/>
<keyword evidence="5" id="KW-0256">Endoplasmic reticulum</keyword>
<evidence type="ECO:0000256" key="3">
    <source>
        <dbReference type="ARBA" id="ARBA00022502"/>
    </source>
</evidence>
<feature type="transmembrane region" description="Helical" evidence="9">
    <location>
        <begin position="216"/>
        <end position="237"/>
    </location>
</feature>
<feature type="region of interest" description="Disordered" evidence="8">
    <location>
        <begin position="1"/>
        <end position="28"/>
    </location>
</feature>
<keyword evidence="11" id="KW-1185">Reference proteome</keyword>
<keyword evidence="7 9" id="KW-0472">Membrane</keyword>
<keyword evidence="4 9" id="KW-0812">Transmembrane</keyword>
<dbReference type="GO" id="GO:0005789">
    <property type="term" value="C:endoplasmic reticulum membrane"/>
    <property type="evidence" value="ECO:0007669"/>
    <property type="project" value="UniProtKB-SubCell"/>
</dbReference>
<accession>A0A427Y7D9</accession>
<dbReference type="GO" id="GO:0006506">
    <property type="term" value="P:GPI anchor biosynthetic process"/>
    <property type="evidence" value="ECO:0007669"/>
    <property type="project" value="UniProtKB-UniPathway"/>
</dbReference>
<dbReference type="InterPro" id="IPR009580">
    <property type="entry name" value="GPI_biosynthesis_protein_Pig-F"/>
</dbReference>
<evidence type="ECO:0000313" key="11">
    <source>
        <dbReference type="Proteomes" id="UP000279259"/>
    </source>
</evidence>
<feature type="transmembrane region" description="Helical" evidence="9">
    <location>
        <begin position="134"/>
        <end position="157"/>
    </location>
</feature>
<evidence type="ECO:0000256" key="5">
    <source>
        <dbReference type="ARBA" id="ARBA00022824"/>
    </source>
</evidence>
<evidence type="ECO:0000256" key="6">
    <source>
        <dbReference type="ARBA" id="ARBA00022989"/>
    </source>
</evidence>
<comment type="caution">
    <text evidence="10">The sequence shown here is derived from an EMBL/GenBank/DDBJ whole genome shotgun (WGS) entry which is preliminary data.</text>
</comment>
<keyword evidence="6 9" id="KW-1133">Transmembrane helix</keyword>